<name>S3D9I9_GLAL2</name>
<gene>
    <name evidence="1" type="ORF">GLAREA_10843</name>
</gene>
<dbReference type="OrthoDB" id="3547251at2759"/>
<dbReference type="RefSeq" id="XP_008078134.1">
    <property type="nucleotide sequence ID" value="XM_008079943.1"/>
</dbReference>
<accession>S3D9I9</accession>
<dbReference type="EMBL" id="KE145355">
    <property type="protein sequence ID" value="EPE35147.1"/>
    <property type="molecule type" value="Genomic_DNA"/>
</dbReference>
<evidence type="ECO:0000313" key="2">
    <source>
        <dbReference type="Proteomes" id="UP000016922"/>
    </source>
</evidence>
<dbReference type="OMA" id="NQMKVSQ"/>
<evidence type="ECO:0000313" key="1">
    <source>
        <dbReference type="EMBL" id="EPE35147.1"/>
    </source>
</evidence>
<proteinExistence type="predicted"/>
<dbReference type="HOGENOM" id="CLU_897294_0_0_1"/>
<sequence length="310" mass="35555">MIGHLPIPLGRKTVITPQEKTTAKQLVHTMGYGTCRDSVFKWTLYWRLLSDLRLKGAISLLLYRSSEFKMYFFRYTKGLDTLLLWNYIFNFPLEQLRSRVIAKEEGDFSGKCEIEDRRVFKRLRTTRSGAWADDLSGWNNDETEYKNFLANHSVTATSGKSNKHVLRHGIKGKLTTNKSVFVAIVPYEGESEKRVIGNKPASTKLYSISPLVSVTLGDFLGIFSRRLRYVDQKPLKAITGPVPGLWLDHLEIPGKLNQMKVAKRGEKSNVCLAWEGVNEAKEEKSFCQYWRVLVVATREIMPFDQLIRPS</sequence>
<dbReference type="GeneID" id="19469888"/>
<dbReference type="KEGG" id="glz:GLAREA_10843"/>
<keyword evidence="2" id="KW-1185">Reference proteome</keyword>
<dbReference type="eggNOG" id="ENOG502SMU9">
    <property type="taxonomic scope" value="Eukaryota"/>
</dbReference>
<dbReference type="Proteomes" id="UP000016922">
    <property type="component" value="Unassembled WGS sequence"/>
</dbReference>
<organism evidence="1 2">
    <name type="scientific">Glarea lozoyensis (strain ATCC 20868 / MF5171)</name>
    <dbReference type="NCBI Taxonomy" id="1116229"/>
    <lineage>
        <taxon>Eukaryota</taxon>
        <taxon>Fungi</taxon>
        <taxon>Dikarya</taxon>
        <taxon>Ascomycota</taxon>
        <taxon>Pezizomycotina</taxon>
        <taxon>Leotiomycetes</taxon>
        <taxon>Helotiales</taxon>
        <taxon>Helotiaceae</taxon>
        <taxon>Glarea</taxon>
    </lineage>
</organism>
<reference evidence="1 2" key="1">
    <citation type="journal article" date="2013" name="BMC Genomics">
        <title>Genomics-driven discovery of the pneumocandin biosynthetic gene cluster in the fungus Glarea lozoyensis.</title>
        <authorList>
            <person name="Chen L."/>
            <person name="Yue Q."/>
            <person name="Zhang X."/>
            <person name="Xiang M."/>
            <person name="Wang C."/>
            <person name="Li S."/>
            <person name="Che Y."/>
            <person name="Ortiz-Lopez F.J."/>
            <person name="Bills G.F."/>
            <person name="Liu X."/>
            <person name="An Z."/>
        </authorList>
    </citation>
    <scope>NUCLEOTIDE SEQUENCE [LARGE SCALE GENOMIC DNA]</scope>
    <source>
        <strain evidence="2">ATCC 20868 / MF5171</strain>
    </source>
</reference>
<protein>
    <submittedName>
        <fullName evidence="1">Uncharacterized protein</fullName>
    </submittedName>
</protein>
<dbReference type="AlphaFoldDB" id="S3D9I9"/>